<reference evidence="1 2" key="1">
    <citation type="submission" date="2018-09" db="EMBL/GenBank/DDBJ databases">
        <title>Genomic Encyclopedia of Type Strains, Phase III (KMG-III): the genomes of soil and plant-associated and newly described type strains.</title>
        <authorList>
            <person name="Whitman W."/>
        </authorList>
    </citation>
    <scope>NUCLEOTIDE SEQUENCE [LARGE SCALE GENOMIC DNA]</scope>
    <source>
        <strain evidence="1 2">CECT 7938</strain>
    </source>
</reference>
<keyword evidence="2" id="KW-1185">Reference proteome</keyword>
<evidence type="ECO:0000313" key="1">
    <source>
        <dbReference type="EMBL" id="RKE49549.1"/>
    </source>
</evidence>
<dbReference type="Proteomes" id="UP000286246">
    <property type="component" value="Unassembled WGS sequence"/>
</dbReference>
<sequence>MHYSKINMIKNFKRRSIQFLLPLFTLAAFVGCNKDISLSLDNSRDETIGVVPIDTVSVKVSTYQLDPLPTSNTGTILVGKNSNAVTGTVKSTSYMRLGIGTINSTAIPDDAVLDSVSLVLSPNKYYSGDTTKVQKIAVHRVTDDITLTPIDPTQPTTSRPFYVTAASIFSNKKFAYENTPLAELSFNPRVKATDSLFFKFNSTISNELFRLIKDGDNRIQNNTSFQEYFKGLALVPDNNNTAIIGFKDTVFLQVHYSFENNEGNKTRGKQYFAIDSKTYQYNQIETDRSATKFSSMTLSNPQIDVEKTNGNTFLEGSSGVVAKIEFPTLLSLVNDPTISINKVELVIEAENNPLEGYEQPSNLVLMVANSEGTPVSALASLETANAMQVARLIKIGDANGKYTFNLIDYLNKIKTTAYKNTSLYLSLPPLPVPVGTVGGTSVAIPPQLSSTANRLILAKDGNDPRIKLNILYTKFQ</sequence>
<name>A0A420AYB7_SPHD1</name>
<dbReference type="InterPro" id="IPR025366">
    <property type="entry name" value="DUF4270"/>
</dbReference>
<dbReference type="PROSITE" id="PS51257">
    <property type="entry name" value="PROKAR_LIPOPROTEIN"/>
    <property type="match status" value="1"/>
</dbReference>
<proteinExistence type="predicted"/>
<comment type="caution">
    <text evidence="1">The sequence shown here is derived from an EMBL/GenBank/DDBJ whole genome shotgun (WGS) entry which is preliminary data.</text>
</comment>
<organism evidence="1 2">
    <name type="scientific">Sphingobacterium detergens</name>
    <dbReference type="NCBI Taxonomy" id="1145106"/>
    <lineage>
        <taxon>Bacteria</taxon>
        <taxon>Pseudomonadati</taxon>
        <taxon>Bacteroidota</taxon>
        <taxon>Sphingobacteriia</taxon>
        <taxon>Sphingobacteriales</taxon>
        <taxon>Sphingobacteriaceae</taxon>
        <taxon>Sphingobacterium</taxon>
    </lineage>
</organism>
<dbReference type="AlphaFoldDB" id="A0A420AYB7"/>
<dbReference type="EMBL" id="RAPY01000003">
    <property type="protein sequence ID" value="RKE49549.1"/>
    <property type="molecule type" value="Genomic_DNA"/>
</dbReference>
<accession>A0A420AYB7</accession>
<dbReference type="Pfam" id="PF14092">
    <property type="entry name" value="DUF4270"/>
    <property type="match status" value="1"/>
</dbReference>
<protein>
    <submittedName>
        <fullName evidence="1">Uncharacterized protein DUF4270</fullName>
    </submittedName>
</protein>
<evidence type="ECO:0000313" key="2">
    <source>
        <dbReference type="Proteomes" id="UP000286246"/>
    </source>
</evidence>
<gene>
    <name evidence="1" type="ORF">DFQ12_3668</name>
</gene>